<proteinExistence type="predicted"/>
<feature type="compositionally biased region" description="Polar residues" evidence="1">
    <location>
        <begin position="413"/>
        <end position="427"/>
    </location>
</feature>
<dbReference type="InterPro" id="IPR006140">
    <property type="entry name" value="D-isomer_DH_NAD-bd"/>
</dbReference>
<dbReference type="OrthoDB" id="9991913at2759"/>
<dbReference type="Proteomes" id="UP000467841">
    <property type="component" value="Unassembled WGS sequence"/>
</dbReference>
<feature type="region of interest" description="Disordered" evidence="1">
    <location>
        <begin position="359"/>
        <end position="506"/>
    </location>
</feature>
<protein>
    <recommendedName>
        <fullName evidence="2">D-isomer specific 2-hydroxyacid dehydrogenase NAD-binding domain-containing protein</fullName>
    </recommendedName>
</protein>
<accession>A0A6D2K0J2</accession>
<name>A0A6D2K0J2_9BRAS</name>
<dbReference type="EMBL" id="CACVBM020001049">
    <property type="protein sequence ID" value="CAA7026082.1"/>
    <property type="molecule type" value="Genomic_DNA"/>
</dbReference>
<dbReference type="Pfam" id="PF02826">
    <property type="entry name" value="2-Hacid_dh_C"/>
    <property type="match status" value="1"/>
</dbReference>
<dbReference type="EMBL" id="CACVBM020001338">
    <property type="protein sequence ID" value="CAA7046087.1"/>
    <property type="molecule type" value="Genomic_DNA"/>
</dbReference>
<dbReference type="AlphaFoldDB" id="A0A6D2K0J2"/>
<dbReference type="InterPro" id="IPR045015">
    <property type="entry name" value="AN-like"/>
</dbReference>
<dbReference type="InterPro" id="IPR043322">
    <property type="entry name" value="CtBP"/>
</dbReference>
<feature type="domain" description="D-isomer specific 2-hydroxyacid dehydrogenase NAD-binding" evidence="2">
    <location>
        <begin position="141"/>
        <end position="323"/>
    </location>
</feature>
<feature type="compositionally biased region" description="Basic and acidic residues" evidence="1">
    <location>
        <begin position="460"/>
        <end position="471"/>
    </location>
</feature>
<dbReference type="InterPro" id="IPR036291">
    <property type="entry name" value="NAD(P)-bd_dom_sf"/>
</dbReference>
<keyword evidence="5" id="KW-1185">Reference proteome</keyword>
<evidence type="ECO:0000256" key="1">
    <source>
        <dbReference type="SAM" id="MobiDB-lite"/>
    </source>
</evidence>
<dbReference type="Gene3D" id="3.40.50.720">
    <property type="entry name" value="NAD(P)-binding Rossmann-like Domain"/>
    <property type="match status" value="2"/>
</dbReference>
<feature type="compositionally biased region" description="Basic and acidic residues" evidence="1">
    <location>
        <begin position="376"/>
        <end position="394"/>
    </location>
</feature>
<dbReference type="CDD" id="cd05299">
    <property type="entry name" value="CtBP_dh"/>
    <property type="match status" value="1"/>
</dbReference>
<feature type="compositionally biased region" description="Basic and acidic residues" evidence="1">
    <location>
        <begin position="488"/>
        <end position="498"/>
    </location>
</feature>
<dbReference type="GO" id="GO:0051287">
    <property type="term" value="F:NAD binding"/>
    <property type="evidence" value="ECO:0007669"/>
    <property type="project" value="InterPro"/>
</dbReference>
<feature type="compositionally biased region" description="Basic residues" evidence="1">
    <location>
        <begin position="435"/>
        <end position="447"/>
    </location>
</feature>
<dbReference type="PANTHER" id="PTHR43254:SF3">
    <property type="entry name" value="C-TERMINAL BINDING PROTEIN AN"/>
    <property type="match status" value="1"/>
</dbReference>
<dbReference type="GO" id="GO:0003714">
    <property type="term" value="F:transcription corepressor activity"/>
    <property type="evidence" value="ECO:0007669"/>
    <property type="project" value="InterPro"/>
</dbReference>
<gene>
    <name evidence="3" type="ORF">MERR_LOCUS13317</name>
    <name evidence="4" type="ORF">MERR_LOCUS33322</name>
</gene>
<evidence type="ECO:0000259" key="2">
    <source>
        <dbReference type="Pfam" id="PF02826"/>
    </source>
</evidence>
<feature type="compositionally biased region" description="Acidic residues" evidence="1">
    <location>
        <begin position="359"/>
        <end position="375"/>
    </location>
</feature>
<dbReference type="SUPFAM" id="SSF52283">
    <property type="entry name" value="Formate/glycerate dehydrogenase catalytic domain-like"/>
    <property type="match status" value="1"/>
</dbReference>
<reference evidence="4 5" key="1">
    <citation type="submission" date="2020-01" db="EMBL/GenBank/DDBJ databases">
        <authorList>
            <person name="Mishra B."/>
        </authorList>
    </citation>
    <scope>NUCLEOTIDE SEQUENCE [LARGE SCALE GENOMIC DNA]</scope>
</reference>
<evidence type="ECO:0000313" key="3">
    <source>
        <dbReference type="EMBL" id="CAA7026082.1"/>
    </source>
</evidence>
<dbReference type="PANTHER" id="PTHR43254">
    <property type="entry name" value="C-TERMINAL BINDING PROTEIN AN-RELATED"/>
    <property type="match status" value="1"/>
</dbReference>
<organism evidence="4 5">
    <name type="scientific">Microthlaspi erraticum</name>
    <dbReference type="NCBI Taxonomy" id="1685480"/>
    <lineage>
        <taxon>Eukaryota</taxon>
        <taxon>Viridiplantae</taxon>
        <taxon>Streptophyta</taxon>
        <taxon>Embryophyta</taxon>
        <taxon>Tracheophyta</taxon>
        <taxon>Spermatophyta</taxon>
        <taxon>Magnoliopsida</taxon>
        <taxon>eudicotyledons</taxon>
        <taxon>Gunneridae</taxon>
        <taxon>Pentapetalae</taxon>
        <taxon>rosids</taxon>
        <taxon>malvids</taxon>
        <taxon>Brassicales</taxon>
        <taxon>Brassicaceae</taxon>
        <taxon>Coluteocarpeae</taxon>
        <taxon>Microthlaspi</taxon>
    </lineage>
</organism>
<dbReference type="SUPFAM" id="SSF51735">
    <property type="entry name" value="NAD(P)-binding Rossmann-fold domains"/>
    <property type="match status" value="1"/>
</dbReference>
<evidence type="ECO:0000313" key="5">
    <source>
        <dbReference type="Proteomes" id="UP000467841"/>
    </source>
</evidence>
<dbReference type="GO" id="GO:0000226">
    <property type="term" value="P:microtubule cytoskeleton organization"/>
    <property type="evidence" value="ECO:0007669"/>
    <property type="project" value="InterPro"/>
</dbReference>
<sequence>MIPVYLLIESSEKEKKQMSKIRSSATMPQRNQPSPASPLVVTLNCVEDCALEQDSLAGVAGVEYVPLSRIADGKIESATAVLLHSLAYLPRAAQRRLRPHQLILCLGSADRAVDSTLAADLGLRLVHVDTSRAEEIADTVMALILGLLRRTHLLSRHALSASGWLGSLQPLCRGMRRCRGMVLGIIGRSVSARYLASRSLAFKMSVLYFDVPEGDEERIRPSRFPRAARRMDTLNDLLAASDVISLHCALTNDTVQILNAECLQHIKPGAFLVNTGSCQLLDDCAVKQLLIDGTIAGCALDGVEGPQWMEAWVKEMPNVLILPRSADYSEEVWMEIREKAISILHSFFLDGVIPNNTVSDEEAEESDASEEEEEQTPIKHERLALVESTTRHQGESTLTSTEIVPSEFKESLSPGQQHVSLLTSDTAVKTEVRRSRSGKKAKKRHSQQKYMQKAEGSSGLHEESTSRRDDTAMSDTEEVLSSSSRCASPEDPRSRKTPLEVMQQSPKNQLVMSSKKFIGKSSELLKDGFVIALYAKDLSGLHVSRQRTKNGGWFLDTLSNVSKRDPAAQFIIAYRNKDTVGLRSFAAGGKLLQINRRMEFVFASHSFDVWESWSLEGSLDECRLVNCRNSSAVLEVRVEILAMVGDDGITRWID</sequence>
<dbReference type="GO" id="GO:0016616">
    <property type="term" value="F:oxidoreductase activity, acting on the CH-OH group of donors, NAD or NADP as acceptor"/>
    <property type="evidence" value="ECO:0007669"/>
    <property type="project" value="InterPro"/>
</dbReference>
<evidence type="ECO:0000313" key="4">
    <source>
        <dbReference type="EMBL" id="CAA7046087.1"/>
    </source>
</evidence>